<comment type="caution">
    <text evidence="1">The sequence shown here is derived from an EMBL/GenBank/DDBJ whole genome shotgun (WGS) entry which is preliminary data.</text>
</comment>
<dbReference type="Proteomes" id="UP001281147">
    <property type="component" value="Unassembled WGS sequence"/>
</dbReference>
<evidence type="ECO:0000313" key="1">
    <source>
        <dbReference type="EMBL" id="KAK3712892.1"/>
    </source>
</evidence>
<dbReference type="EMBL" id="JAUTXU010000066">
    <property type="protein sequence ID" value="KAK3712892.1"/>
    <property type="molecule type" value="Genomic_DNA"/>
</dbReference>
<keyword evidence="2" id="KW-1185">Reference proteome</keyword>
<proteinExistence type="predicted"/>
<reference evidence="1" key="1">
    <citation type="submission" date="2023-07" db="EMBL/GenBank/DDBJ databases">
        <title>Black Yeasts Isolated from many extreme environments.</title>
        <authorList>
            <person name="Coleine C."/>
            <person name="Stajich J.E."/>
            <person name="Selbmann L."/>
        </authorList>
    </citation>
    <scope>NUCLEOTIDE SEQUENCE</scope>
    <source>
        <strain evidence="1">CCFEE 5714</strain>
    </source>
</reference>
<sequence>MEIEMNEDMPPGLGQRALDWIEGDMAYLAELAHDVSDAFNSDEDADRLEMRSACEELLYRERLPAFYRACFLMYMACTEDDEDVEKIRERLEDAQYWVNDVEDLLTNAGLQDSRVDQLQRNIAASRALIDEYDEDEGDEGDEATAEATVESQAVAESKIPLLPSGRKGWIKGSEFKPGDLGPPFTADDRYSMMKDVKRYEREVLAAEASQTAKETKPSGTGTSTTRTETTYDSSGRYHGASTAGAEPLVLEYPEPSSPVRSSAPTTTLPVRPASPTLAAQAPEPEDKRVSRTGSLRLPKLLRLKKSNARLHEAAHDGAGGVVEPGVLKKRSTIKDIKRIFSREGKKDDGGAAGGDGRTI</sequence>
<organism evidence="1 2">
    <name type="scientific">Vermiconidia calcicola</name>
    <dbReference type="NCBI Taxonomy" id="1690605"/>
    <lineage>
        <taxon>Eukaryota</taxon>
        <taxon>Fungi</taxon>
        <taxon>Dikarya</taxon>
        <taxon>Ascomycota</taxon>
        <taxon>Pezizomycotina</taxon>
        <taxon>Dothideomycetes</taxon>
        <taxon>Dothideomycetidae</taxon>
        <taxon>Mycosphaerellales</taxon>
        <taxon>Extremaceae</taxon>
        <taxon>Vermiconidia</taxon>
    </lineage>
</organism>
<gene>
    <name evidence="1" type="ORF">LTR37_008777</name>
</gene>
<protein>
    <submittedName>
        <fullName evidence="1">Uncharacterized protein</fullName>
    </submittedName>
</protein>
<evidence type="ECO:0000313" key="2">
    <source>
        <dbReference type="Proteomes" id="UP001281147"/>
    </source>
</evidence>
<name>A0ACC3N9J0_9PEZI</name>
<accession>A0ACC3N9J0</accession>